<organism evidence="1">
    <name type="scientific">Lactococcus cremoris subsp. cremoris IBB477</name>
    <dbReference type="NCBI Taxonomy" id="1449093"/>
    <lineage>
        <taxon>Bacteria</taxon>
        <taxon>Bacillati</taxon>
        <taxon>Bacillota</taxon>
        <taxon>Bacilli</taxon>
        <taxon>Lactobacillales</taxon>
        <taxon>Streptococcaceae</taxon>
        <taxon>Lactococcus</taxon>
        <taxon>Lactococcus cremoris subsp. cremoris</taxon>
    </lineage>
</organism>
<accession>A0A1E7G4G7</accession>
<dbReference type="EMBL" id="JMMZ01000015">
    <property type="protein sequence ID" value="OEU39837.1"/>
    <property type="molecule type" value="Genomic_DNA"/>
</dbReference>
<evidence type="ECO:0000313" key="1">
    <source>
        <dbReference type="EMBL" id="OEU39837.1"/>
    </source>
</evidence>
<proteinExistence type="predicted"/>
<gene>
    <name evidence="1" type="ORF">AJ89_06265</name>
</gene>
<protein>
    <submittedName>
        <fullName evidence="1">Uncharacterized protein</fullName>
    </submittedName>
</protein>
<sequence>MELNRFSFRSKYIRGREVFDNSYLESLRGIICRDKGVFDLATRFFYLNSDNNQSVSDAYQSLLIYKQIVEIEANYSITSLYDELADDFIKFILPLFQRALEDYKKIRNQFIELLTLYWKALPGRGSKVFIEPLIAYKNKKCFAKAKYSNIKCDIVHIDYKNKCFEMYECKTTMRAFLADLDGDSRIGITKNHKKNIAKSKRKQNYLTAFYHLLKHKVKDIKVMEVAYITLAPKSDLYLNNSNISSIGKITVYTKEKLMDAFEELSIGLEY</sequence>
<dbReference type="Proteomes" id="UP000176236">
    <property type="component" value="Chromosome"/>
</dbReference>
<comment type="caution">
    <text evidence="1">The sequence shown here is derived from an EMBL/GenBank/DDBJ whole genome shotgun (WGS) entry which is preliminary data.</text>
</comment>
<name>A0A1E7G4G7_LACLC</name>
<reference evidence="1" key="1">
    <citation type="journal article" date="2016" name="Appl. Microbiol. Biotechnol.">
        <title>Adhesion of the genome-sequenced Lactococcus lactis subsp. cremoris IBB477 strain is mediated by specific molecular determinants.</title>
        <authorList>
            <person name="Radziwill-Bienkowska J.M."/>
            <person name="Le D.T."/>
            <person name="Szczesny P."/>
            <person name="Duviau M.P."/>
            <person name="Aleksandrzak-Piekarczyk T."/>
            <person name="Loubiere P."/>
            <person name="Mercier-Bonin M."/>
            <person name="Bardowski J.K."/>
            <person name="Kowalczyk M."/>
        </authorList>
    </citation>
    <scope>NUCLEOTIDE SEQUENCE [LARGE SCALE GENOMIC DNA]</scope>
    <source>
        <strain evidence="1">IBB477</strain>
    </source>
</reference>
<dbReference type="AlphaFoldDB" id="A0A1E7G4G7"/>
<dbReference type="RefSeq" id="WP_075070538.1">
    <property type="nucleotide sequence ID" value="NZ_CM007353.1"/>
</dbReference>